<dbReference type="EMBL" id="CP036298">
    <property type="protein sequence ID" value="QDV22888.1"/>
    <property type="molecule type" value="Genomic_DNA"/>
</dbReference>
<reference evidence="2 3" key="1">
    <citation type="submission" date="2019-02" db="EMBL/GenBank/DDBJ databases">
        <title>Deep-cultivation of Planctomycetes and their phenomic and genomic characterization uncovers novel biology.</title>
        <authorList>
            <person name="Wiegand S."/>
            <person name="Jogler M."/>
            <person name="Boedeker C."/>
            <person name="Pinto D."/>
            <person name="Vollmers J."/>
            <person name="Rivas-Marin E."/>
            <person name="Kohn T."/>
            <person name="Peeters S.H."/>
            <person name="Heuer A."/>
            <person name="Rast P."/>
            <person name="Oberbeckmann S."/>
            <person name="Bunk B."/>
            <person name="Jeske O."/>
            <person name="Meyerdierks A."/>
            <person name="Storesund J.E."/>
            <person name="Kallscheuer N."/>
            <person name="Luecker S."/>
            <person name="Lage O.M."/>
            <person name="Pohl T."/>
            <person name="Merkel B.J."/>
            <person name="Hornburger P."/>
            <person name="Mueller R.-W."/>
            <person name="Bruemmer F."/>
            <person name="Labrenz M."/>
            <person name="Spormann A.M."/>
            <person name="Op den Camp H."/>
            <person name="Overmann J."/>
            <person name="Amann R."/>
            <person name="Jetten M.S.M."/>
            <person name="Mascher T."/>
            <person name="Medema M.H."/>
            <person name="Devos D.P."/>
            <person name="Kaster A.-K."/>
            <person name="Ovreas L."/>
            <person name="Rohde M."/>
            <person name="Galperin M.Y."/>
            <person name="Jogler C."/>
        </authorList>
    </citation>
    <scope>NUCLEOTIDE SEQUENCE [LARGE SCALE GENOMIC DNA]</scope>
    <source>
        <strain evidence="2 3">Q31a</strain>
    </source>
</reference>
<accession>A0A518G2R8</accession>
<proteinExistence type="predicted"/>
<dbReference type="Proteomes" id="UP000318017">
    <property type="component" value="Chromosome"/>
</dbReference>
<dbReference type="AlphaFoldDB" id="A0A518G2R8"/>
<protein>
    <submittedName>
        <fullName evidence="2">Uncharacterized protein</fullName>
    </submittedName>
</protein>
<evidence type="ECO:0000313" key="2">
    <source>
        <dbReference type="EMBL" id="QDV22888.1"/>
    </source>
</evidence>
<name>A0A518G2R8_9BACT</name>
<evidence type="ECO:0000256" key="1">
    <source>
        <dbReference type="SAM" id="MobiDB-lite"/>
    </source>
</evidence>
<feature type="compositionally biased region" description="Polar residues" evidence="1">
    <location>
        <begin position="67"/>
        <end position="79"/>
    </location>
</feature>
<organism evidence="2 3">
    <name type="scientific">Aureliella helgolandensis</name>
    <dbReference type="NCBI Taxonomy" id="2527968"/>
    <lineage>
        <taxon>Bacteria</taxon>
        <taxon>Pseudomonadati</taxon>
        <taxon>Planctomycetota</taxon>
        <taxon>Planctomycetia</taxon>
        <taxon>Pirellulales</taxon>
        <taxon>Pirellulaceae</taxon>
        <taxon>Aureliella</taxon>
    </lineage>
</organism>
<feature type="region of interest" description="Disordered" evidence="1">
    <location>
        <begin position="53"/>
        <end position="80"/>
    </location>
</feature>
<evidence type="ECO:0000313" key="3">
    <source>
        <dbReference type="Proteomes" id="UP000318017"/>
    </source>
</evidence>
<keyword evidence="3" id="KW-1185">Reference proteome</keyword>
<sequence>MENLFASGWWVKTSPLPRPVDEETGVQLSLQSPPNSFETAMEVSYSVAMRMTRRAHEQQKPVVGRTPNLQQRTNSQSAQVGWLQLIHNGHAPEP</sequence>
<gene>
    <name evidence="2" type="ORF">Q31a_11810</name>
</gene>
<dbReference type="KEGG" id="ahel:Q31a_11810"/>